<evidence type="ECO:0000313" key="2">
    <source>
        <dbReference type="EMBL" id="CAH1644913.1"/>
    </source>
</evidence>
<keyword evidence="3" id="KW-1185">Reference proteome</keyword>
<dbReference type="Proteomes" id="UP001153321">
    <property type="component" value="Chromosome 5"/>
</dbReference>
<evidence type="ECO:0000259" key="1">
    <source>
        <dbReference type="PROSITE" id="PS50904"/>
    </source>
</evidence>
<dbReference type="AlphaFoldDB" id="A0A9P0N765"/>
<proteinExistence type="predicted"/>
<name>A0A9P0N765_SPOLI</name>
<protein>
    <recommendedName>
        <fullName evidence="1">PRELI/MSF1 domain-containing protein</fullName>
    </recommendedName>
</protein>
<dbReference type="EMBL" id="LR824536">
    <property type="protein sequence ID" value="CAH1644913.1"/>
    <property type="molecule type" value="Genomic_DNA"/>
</dbReference>
<sequence>MKIWTSEHTFNHPWETVAQAAWRKYPNPITPQFWNRCNRKEGCGWGFSHTQTRQFEMVFPEMGTSTHWNCEKFATLVKI</sequence>
<reference evidence="2" key="1">
    <citation type="submission" date="2022-02" db="EMBL/GenBank/DDBJ databases">
        <authorList>
            <person name="King R."/>
        </authorList>
    </citation>
    <scope>NUCLEOTIDE SEQUENCE</scope>
</reference>
<accession>A0A9P0N765</accession>
<dbReference type="PROSITE" id="PS50904">
    <property type="entry name" value="PRELI_MSF1"/>
    <property type="match status" value="1"/>
</dbReference>
<feature type="domain" description="PRELI/MSF1" evidence="1">
    <location>
        <begin position="1"/>
        <end position="79"/>
    </location>
</feature>
<organism evidence="2 3">
    <name type="scientific">Spodoptera littoralis</name>
    <name type="common">Egyptian cotton leafworm</name>
    <dbReference type="NCBI Taxonomy" id="7109"/>
    <lineage>
        <taxon>Eukaryota</taxon>
        <taxon>Metazoa</taxon>
        <taxon>Ecdysozoa</taxon>
        <taxon>Arthropoda</taxon>
        <taxon>Hexapoda</taxon>
        <taxon>Insecta</taxon>
        <taxon>Pterygota</taxon>
        <taxon>Neoptera</taxon>
        <taxon>Endopterygota</taxon>
        <taxon>Lepidoptera</taxon>
        <taxon>Glossata</taxon>
        <taxon>Ditrysia</taxon>
        <taxon>Noctuoidea</taxon>
        <taxon>Noctuidae</taxon>
        <taxon>Amphipyrinae</taxon>
        <taxon>Spodoptera</taxon>
    </lineage>
</organism>
<evidence type="ECO:0000313" key="3">
    <source>
        <dbReference type="Proteomes" id="UP001153321"/>
    </source>
</evidence>
<gene>
    <name evidence="2" type="ORF">SPLIT_LOCUS10266</name>
</gene>
<dbReference type="InterPro" id="IPR006797">
    <property type="entry name" value="PRELI/MSF1_dom"/>
</dbReference>